<dbReference type="Proteomes" id="UP000054815">
    <property type="component" value="Unassembled WGS sequence"/>
</dbReference>
<gene>
    <name evidence="1" type="ORF">T4E_9370</name>
</gene>
<accession>A0A0V0Y883</accession>
<protein>
    <submittedName>
        <fullName evidence="1">Uncharacterized protein</fullName>
    </submittedName>
</protein>
<name>A0A0V0Y883_TRIPS</name>
<evidence type="ECO:0000313" key="2">
    <source>
        <dbReference type="Proteomes" id="UP000054815"/>
    </source>
</evidence>
<comment type="caution">
    <text evidence="1">The sequence shown here is derived from an EMBL/GenBank/DDBJ whole genome shotgun (WGS) entry which is preliminary data.</text>
</comment>
<dbReference type="AlphaFoldDB" id="A0A0V0Y883"/>
<organism evidence="1 2">
    <name type="scientific">Trichinella pseudospiralis</name>
    <name type="common">Parasitic roundworm</name>
    <dbReference type="NCBI Taxonomy" id="6337"/>
    <lineage>
        <taxon>Eukaryota</taxon>
        <taxon>Metazoa</taxon>
        <taxon>Ecdysozoa</taxon>
        <taxon>Nematoda</taxon>
        <taxon>Enoplea</taxon>
        <taxon>Dorylaimia</taxon>
        <taxon>Trichinellida</taxon>
        <taxon>Trichinellidae</taxon>
        <taxon>Trichinella</taxon>
    </lineage>
</organism>
<evidence type="ECO:0000313" key="1">
    <source>
        <dbReference type="EMBL" id="KRX96391.1"/>
    </source>
</evidence>
<proteinExistence type="predicted"/>
<reference evidence="1 2" key="1">
    <citation type="submission" date="2015-01" db="EMBL/GenBank/DDBJ databases">
        <title>Evolution of Trichinella species and genotypes.</title>
        <authorList>
            <person name="Korhonen P.K."/>
            <person name="Edoardo P."/>
            <person name="Giuseppe L.R."/>
            <person name="Gasser R.B."/>
        </authorList>
    </citation>
    <scope>NUCLEOTIDE SEQUENCE [LARGE SCALE GENOMIC DNA]</scope>
    <source>
        <strain evidence="1">ISS141</strain>
    </source>
</reference>
<sequence>MKRNDVSYQDLLDERHNHWISAVPTDQTDHWPEMMILKKRCRVCQERCQIRCMKCDLSSTVMICQHPSADVVNSYQIEVHK</sequence>
<dbReference type="EMBL" id="JYDU01000044">
    <property type="protein sequence ID" value="KRX96391.1"/>
    <property type="molecule type" value="Genomic_DNA"/>
</dbReference>